<dbReference type="AlphaFoldDB" id="A0AAD8X8Q0"/>
<evidence type="ECO:0000313" key="1">
    <source>
        <dbReference type="EMBL" id="KAK1698297.1"/>
    </source>
</evidence>
<accession>A0AAD8X8Q0</accession>
<reference evidence="1" key="1">
    <citation type="submission" date="2023-07" db="EMBL/GenBank/DDBJ databases">
        <title>A chromosome-level genome assembly of Lolium multiflorum.</title>
        <authorList>
            <person name="Chen Y."/>
            <person name="Copetti D."/>
            <person name="Kolliker R."/>
            <person name="Studer B."/>
        </authorList>
    </citation>
    <scope>NUCLEOTIDE SEQUENCE</scope>
    <source>
        <strain evidence="1">02402/16</strain>
        <tissue evidence="1">Leaf</tissue>
    </source>
</reference>
<evidence type="ECO:0000313" key="2">
    <source>
        <dbReference type="Proteomes" id="UP001231189"/>
    </source>
</evidence>
<keyword evidence="2" id="KW-1185">Reference proteome</keyword>
<dbReference type="PANTHER" id="PTHR35828:SF22">
    <property type="entry name" value="OS10G0103633 PROTEIN"/>
    <property type="match status" value="1"/>
</dbReference>
<sequence length="375" mass="41207">MRGLRLWGVLSGEVSCPPRPVAPTAHVEPSPIALASGATQADKDAATSADDTALADYDRKCSPRMPLSSWVFPPLPAGLFFAIARLGMLTVRGPSEYALQQGDSTIDEFYIRGVFEFLSRLRKEFEPCRAQLLARGRVPLSEVPAELRARKLVFVVGLEVPLYLPLVALPWRRSWTSYAPDFVASPAPPILYSFTQGRVSLSNLVESISPSICVVFLLSRIPLLSSRVPAPMLKMVSPSEKYIQDLLARAALGDERTVDTPMELNVMLRPTDGDPLPDPTRYRHLVGSLVWKRRRKILPPATLHLLLEIVARSDLVTLIRCAAVCKPLRSDILSVSFVRRVMEASCQASWGQASSSTSTPVPCATATASWGHWSH</sequence>
<gene>
    <name evidence="1" type="ORF">QYE76_014994</name>
</gene>
<comment type="caution">
    <text evidence="1">The sequence shown here is derived from an EMBL/GenBank/DDBJ whole genome shotgun (WGS) entry which is preliminary data.</text>
</comment>
<dbReference type="PANTHER" id="PTHR35828">
    <property type="entry name" value="OS08G0203800 PROTEIN-RELATED"/>
    <property type="match status" value="1"/>
</dbReference>
<organism evidence="1 2">
    <name type="scientific">Lolium multiflorum</name>
    <name type="common">Italian ryegrass</name>
    <name type="synonym">Lolium perenne subsp. multiflorum</name>
    <dbReference type="NCBI Taxonomy" id="4521"/>
    <lineage>
        <taxon>Eukaryota</taxon>
        <taxon>Viridiplantae</taxon>
        <taxon>Streptophyta</taxon>
        <taxon>Embryophyta</taxon>
        <taxon>Tracheophyta</taxon>
        <taxon>Spermatophyta</taxon>
        <taxon>Magnoliopsida</taxon>
        <taxon>Liliopsida</taxon>
        <taxon>Poales</taxon>
        <taxon>Poaceae</taxon>
        <taxon>BOP clade</taxon>
        <taxon>Pooideae</taxon>
        <taxon>Poodae</taxon>
        <taxon>Poeae</taxon>
        <taxon>Poeae Chloroplast Group 2 (Poeae type)</taxon>
        <taxon>Loliodinae</taxon>
        <taxon>Loliinae</taxon>
        <taxon>Lolium</taxon>
    </lineage>
</organism>
<name>A0AAD8X8Q0_LOLMU</name>
<dbReference type="EMBL" id="JAUUTY010000001">
    <property type="protein sequence ID" value="KAK1698297.1"/>
    <property type="molecule type" value="Genomic_DNA"/>
</dbReference>
<proteinExistence type="predicted"/>
<dbReference type="Proteomes" id="UP001231189">
    <property type="component" value="Unassembled WGS sequence"/>
</dbReference>
<protein>
    <submittedName>
        <fullName evidence="1">Uncharacterized protein</fullName>
    </submittedName>
</protein>